<gene>
    <name evidence="1" type="ORF">NM688_g4191</name>
</gene>
<organism evidence="1 2">
    <name type="scientific">Phlebia brevispora</name>
    <dbReference type="NCBI Taxonomy" id="194682"/>
    <lineage>
        <taxon>Eukaryota</taxon>
        <taxon>Fungi</taxon>
        <taxon>Dikarya</taxon>
        <taxon>Basidiomycota</taxon>
        <taxon>Agaricomycotina</taxon>
        <taxon>Agaricomycetes</taxon>
        <taxon>Polyporales</taxon>
        <taxon>Meruliaceae</taxon>
        <taxon>Phlebia</taxon>
    </lineage>
</organism>
<sequence>MKKVLCALVMSSICSLAVRAQSVAQPWQQCGGSGWTGATTCVSGYTCVALNPYYSQCIPNTSSSGPTITTTTTTSSSSSSSTTTTTTTTTSTSSTSSAPSGTCAPNSPPPSAGKVKFSGINIAGFDFGCDTNGDCQASSAWPPLTQYYGHDGQGQMNHFVKDDGFNIFRLPTSWQFLVNNILGDPIDEANFQEYDALVQACVTSGAAGCLIDIHNYARWNGEIIGQGGPTDQQFASFWGDLAGRYANNTKVLFGVMNEPHDIPDIQIWAETVQAAVTAIRQAGATSQIILLPGNDWTSAETFVSNGSGAALSTVTNPDGSITNLVFDVHKYLDSDNSGTHADCVTNNIDDAWEPLSQWLRCNGRQALNTETGGGNTDSCSTYMCQQVAYQNQNSDVLLGYIGWAAGNFDPSYVLSEVPTDTNGVWTDTSLRTKSVVPFLSPCATRAAIIGAFYIGTRRVVSYRKTRANPILTHTTAYILFISDPTSSIPLRTPVTVPCDSPSNPFGLKRSLIALELPPPTLFRHHIALRFQLVDEQKRIGKNLIVFLFATDIDINRVKSPKAGVRRKTMTATTGRVSRARASSIIEPTTKGKGKAARTLAERRAQRETRGADTGSSPGAKTWFKSSSIRDRRLFKDVFDPLGLTDDESSNPLDEDEPENGAWRWEAEDDLTLGTVWPDRPNLERGIIYHHSPSVSVHITANTLPVEKRRGHGNEPHIFLTQGSAESLIRVAHLSPEYDGREGSAAAEDELELCATPDSETQIARWNESHAFSKFLKEEGERERAMRRKSSPPSPFSDASIPQLRPCAHPLRI</sequence>
<reference evidence="1" key="1">
    <citation type="submission" date="2022-07" db="EMBL/GenBank/DDBJ databases">
        <title>Genome Sequence of Phlebia brevispora.</title>
        <authorList>
            <person name="Buettner E."/>
        </authorList>
    </citation>
    <scope>NUCLEOTIDE SEQUENCE</scope>
    <source>
        <strain evidence="1">MPL23</strain>
    </source>
</reference>
<comment type="caution">
    <text evidence="1">The sequence shown here is derived from an EMBL/GenBank/DDBJ whole genome shotgun (WGS) entry which is preliminary data.</text>
</comment>
<name>A0ACC1T3K6_9APHY</name>
<protein>
    <submittedName>
        <fullName evidence="1">Uncharacterized protein</fullName>
    </submittedName>
</protein>
<keyword evidence="2" id="KW-1185">Reference proteome</keyword>
<evidence type="ECO:0000313" key="2">
    <source>
        <dbReference type="Proteomes" id="UP001148662"/>
    </source>
</evidence>
<accession>A0ACC1T3K6</accession>
<dbReference type="Proteomes" id="UP001148662">
    <property type="component" value="Unassembled WGS sequence"/>
</dbReference>
<evidence type="ECO:0000313" key="1">
    <source>
        <dbReference type="EMBL" id="KAJ3552349.1"/>
    </source>
</evidence>
<dbReference type="EMBL" id="JANHOG010000671">
    <property type="protein sequence ID" value="KAJ3552349.1"/>
    <property type="molecule type" value="Genomic_DNA"/>
</dbReference>
<proteinExistence type="predicted"/>